<evidence type="ECO:0000256" key="4">
    <source>
        <dbReference type="ARBA" id="ARBA00022722"/>
    </source>
</evidence>
<evidence type="ECO:0000256" key="8">
    <source>
        <dbReference type="ARBA" id="ARBA00022833"/>
    </source>
</evidence>
<protein>
    <recommendedName>
        <fullName evidence="9">Endoribonuclease YbeY</fullName>
        <ecNumber evidence="9">3.1.-.-</ecNumber>
    </recommendedName>
</protein>
<keyword evidence="4 9" id="KW-0540">Nuclease</keyword>
<evidence type="ECO:0000313" key="10">
    <source>
        <dbReference type="EMBL" id="UNO47896.1"/>
    </source>
</evidence>
<name>T0CIJ2_ALIAG</name>
<dbReference type="GO" id="GO:0004222">
    <property type="term" value="F:metalloendopeptidase activity"/>
    <property type="evidence" value="ECO:0007669"/>
    <property type="project" value="InterPro"/>
</dbReference>
<dbReference type="GO" id="GO:0004521">
    <property type="term" value="F:RNA endonuclease activity"/>
    <property type="evidence" value="ECO:0007669"/>
    <property type="project" value="UniProtKB-UniRule"/>
</dbReference>
<evidence type="ECO:0000256" key="9">
    <source>
        <dbReference type="HAMAP-Rule" id="MF_00009"/>
    </source>
</evidence>
<keyword evidence="5 9" id="KW-0479">Metal-binding</keyword>
<sequence length="156" mass="17596">MSAERLDVAIDAHVDWPLPGTEIESFTKRILNACAERIDVAGEVSVLYVDDAEIHELNRTYRNVDRPTDVLSFAMLEGEDDFPDFEAPAMLGDIVVSVDKAREQAEEYGHSLEREMAFLLVHGFLHLNGYDHQDEASEREMFGLQDEILGTLGITR</sequence>
<keyword evidence="11" id="KW-1185">Reference proteome</keyword>
<dbReference type="PANTHER" id="PTHR46986">
    <property type="entry name" value="ENDORIBONUCLEASE YBEY, CHLOROPLASTIC"/>
    <property type="match status" value="1"/>
</dbReference>
<dbReference type="AlphaFoldDB" id="T0CIJ2"/>
<accession>A0A9E6ZIN0</accession>
<dbReference type="OrthoDB" id="9807740at2"/>
<keyword evidence="3 9" id="KW-0698">rRNA processing</keyword>
<accession>T0CIJ2</accession>
<dbReference type="NCBIfam" id="TIGR00043">
    <property type="entry name" value="rRNA maturation RNase YbeY"/>
    <property type="match status" value="1"/>
</dbReference>
<keyword evidence="9" id="KW-0963">Cytoplasm</keyword>
<dbReference type="SUPFAM" id="SSF55486">
    <property type="entry name" value="Metalloproteases ('zincins'), catalytic domain"/>
    <property type="match status" value="1"/>
</dbReference>
<proteinExistence type="inferred from homology"/>
<gene>
    <name evidence="9 10" type="primary">ybeY</name>
    <name evidence="10" type="ORF">K1I37_14550</name>
</gene>
<feature type="binding site" evidence="9">
    <location>
        <position position="132"/>
    </location>
    <ligand>
        <name>Zn(2+)</name>
        <dbReference type="ChEBI" id="CHEBI:29105"/>
        <note>catalytic</note>
    </ligand>
</feature>
<comment type="subcellular location">
    <subcellularLocation>
        <location evidence="9">Cytoplasm</location>
    </subcellularLocation>
</comment>
<comment type="function">
    <text evidence="9">Single strand-specific metallo-endoribonuclease involved in late-stage 70S ribosome quality control and in maturation of the 3' terminus of the 16S rRNA.</text>
</comment>
<dbReference type="InterPro" id="IPR023091">
    <property type="entry name" value="MetalPrtase_cat_dom_sf_prd"/>
</dbReference>
<evidence type="ECO:0000256" key="7">
    <source>
        <dbReference type="ARBA" id="ARBA00022801"/>
    </source>
</evidence>
<feature type="binding site" evidence="9">
    <location>
        <position position="126"/>
    </location>
    <ligand>
        <name>Zn(2+)</name>
        <dbReference type="ChEBI" id="CHEBI:29105"/>
        <note>catalytic</note>
    </ligand>
</feature>
<evidence type="ECO:0000256" key="1">
    <source>
        <dbReference type="ARBA" id="ARBA00010875"/>
    </source>
</evidence>
<keyword evidence="7 9" id="KW-0378">Hydrolase</keyword>
<dbReference type="KEGG" id="aaco:K1I37_14550"/>
<organism evidence="10 11">
    <name type="scientific">Alicyclobacillus acidoterrestris (strain ATCC 49025 / DSM 3922 / CIP 106132 / NCIMB 13137 / GD3B)</name>
    <dbReference type="NCBI Taxonomy" id="1356854"/>
    <lineage>
        <taxon>Bacteria</taxon>
        <taxon>Bacillati</taxon>
        <taxon>Bacillota</taxon>
        <taxon>Bacilli</taxon>
        <taxon>Bacillales</taxon>
        <taxon>Alicyclobacillaceae</taxon>
        <taxon>Alicyclobacillus</taxon>
    </lineage>
</organism>
<evidence type="ECO:0000313" key="11">
    <source>
        <dbReference type="Proteomes" id="UP000829401"/>
    </source>
</evidence>
<keyword evidence="8 9" id="KW-0862">Zinc</keyword>
<dbReference type="GO" id="GO:0008270">
    <property type="term" value="F:zinc ion binding"/>
    <property type="evidence" value="ECO:0007669"/>
    <property type="project" value="UniProtKB-UniRule"/>
</dbReference>
<dbReference type="PANTHER" id="PTHR46986:SF1">
    <property type="entry name" value="ENDORIBONUCLEASE YBEY, CHLOROPLASTIC"/>
    <property type="match status" value="1"/>
</dbReference>
<keyword evidence="6 9" id="KW-0255">Endonuclease</keyword>
<dbReference type="InterPro" id="IPR020549">
    <property type="entry name" value="YbeY_CS"/>
</dbReference>
<feature type="binding site" evidence="9">
    <location>
        <position position="122"/>
    </location>
    <ligand>
        <name>Zn(2+)</name>
        <dbReference type="ChEBI" id="CHEBI:29105"/>
        <note>catalytic</note>
    </ligand>
</feature>
<dbReference type="PROSITE" id="PS01306">
    <property type="entry name" value="UPF0054"/>
    <property type="match status" value="1"/>
</dbReference>
<evidence type="ECO:0000256" key="2">
    <source>
        <dbReference type="ARBA" id="ARBA00022517"/>
    </source>
</evidence>
<dbReference type="GO" id="GO:0006364">
    <property type="term" value="P:rRNA processing"/>
    <property type="evidence" value="ECO:0007669"/>
    <property type="project" value="UniProtKB-UniRule"/>
</dbReference>
<dbReference type="EC" id="3.1.-.-" evidence="9"/>
<keyword evidence="2 9" id="KW-0690">Ribosome biogenesis</keyword>
<comment type="cofactor">
    <cofactor evidence="9">
        <name>Zn(2+)</name>
        <dbReference type="ChEBI" id="CHEBI:29105"/>
    </cofactor>
    <text evidence="9">Binds 1 zinc ion.</text>
</comment>
<dbReference type="Gene3D" id="3.40.390.30">
    <property type="entry name" value="Metalloproteases ('zincins'), catalytic domain"/>
    <property type="match status" value="1"/>
</dbReference>
<dbReference type="STRING" id="1356854.N007_20345"/>
<dbReference type="RefSeq" id="WP_021295268.1">
    <property type="nucleotide sequence ID" value="NZ_AURB01000055.1"/>
</dbReference>
<evidence type="ECO:0000256" key="3">
    <source>
        <dbReference type="ARBA" id="ARBA00022552"/>
    </source>
</evidence>
<dbReference type="eggNOG" id="COG0319">
    <property type="taxonomic scope" value="Bacteria"/>
</dbReference>
<dbReference type="Pfam" id="PF02130">
    <property type="entry name" value="YbeY"/>
    <property type="match status" value="1"/>
</dbReference>
<comment type="similarity">
    <text evidence="1 9">Belongs to the endoribonuclease YbeY family.</text>
</comment>
<dbReference type="HAMAP" id="MF_00009">
    <property type="entry name" value="Endoribonucl_YbeY"/>
    <property type="match status" value="1"/>
</dbReference>
<dbReference type="Proteomes" id="UP000829401">
    <property type="component" value="Chromosome"/>
</dbReference>
<evidence type="ECO:0000256" key="6">
    <source>
        <dbReference type="ARBA" id="ARBA00022759"/>
    </source>
</evidence>
<dbReference type="EMBL" id="CP080467">
    <property type="protein sequence ID" value="UNO47896.1"/>
    <property type="molecule type" value="Genomic_DNA"/>
</dbReference>
<reference evidence="11" key="1">
    <citation type="journal article" date="2022" name="G3 (Bethesda)">
        <title>Unveiling the complete genome sequence of Alicyclobacillus acidoterrestris DSM 3922T, a taint-producing strain.</title>
        <authorList>
            <person name="Leonardo I.C."/>
            <person name="Barreto Crespo M.T."/>
            <person name="Gaspar F.B."/>
        </authorList>
    </citation>
    <scope>NUCLEOTIDE SEQUENCE [LARGE SCALE GENOMIC DNA]</scope>
    <source>
        <strain evidence="11">DSM 3922</strain>
    </source>
</reference>
<dbReference type="InterPro" id="IPR002036">
    <property type="entry name" value="YbeY"/>
</dbReference>
<evidence type="ECO:0000256" key="5">
    <source>
        <dbReference type="ARBA" id="ARBA00022723"/>
    </source>
</evidence>
<dbReference type="GO" id="GO:0005737">
    <property type="term" value="C:cytoplasm"/>
    <property type="evidence" value="ECO:0007669"/>
    <property type="project" value="UniProtKB-SubCell"/>
</dbReference>